<evidence type="ECO:0000313" key="2">
    <source>
        <dbReference type="EMBL" id="SFN66135.1"/>
    </source>
</evidence>
<evidence type="ECO:0008006" key="4">
    <source>
        <dbReference type="Google" id="ProtNLM"/>
    </source>
</evidence>
<dbReference type="Proteomes" id="UP000183413">
    <property type="component" value="Unassembled WGS sequence"/>
</dbReference>
<proteinExistence type="predicted"/>
<dbReference type="STRING" id="1993.SAMN04489713_102719"/>
<dbReference type="AlphaFoldDB" id="A0A1I5AUM9"/>
<gene>
    <name evidence="2" type="ORF">SAMN04489713_102719</name>
</gene>
<dbReference type="InterPro" id="IPR029787">
    <property type="entry name" value="Nucleotide_cyclase"/>
</dbReference>
<dbReference type="RefSeq" id="WP_075020535.1">
    <property type="nucleotide sequence ID" value="NZ_FOVH01000002.1"/>
</dbReference>
<name>A0A1I5AUM9_9ACTN</name>
<dbReference type="InParanoid" id="A0A1I5AUM9"/>
<keyword evidence="3" id="KW-1185">Reference proteome</keyword>
<dbReference type="SUPFAM" id="SSF55073">
    <property type="entry name" value="Nucleotide cyclase"/>
    <property type="match status" value="1"/>
</dbReference>
<dbReference type="EMBL" id="FOVH01000002">
    <property type="protein sequence ID" value="SFN66135.1"/>
    <property type="molecule type" value="Genomic_DNA"/>
</dbReference>
<sequence>MGVPEYRVLFTVDIEDYSSRTDAEQRTLQAALGRILDDAADVARLNRRAWQRQDGGDGVYVVLPAGTDTGPLMDVFVRELDAALGSYNRRQAEETFTRLRLRMAVHIGPLHLDGATGWPGQHAVQPARLRDSDPLRVAMRELSEADLGIIVSSDIYRDYITQGPGHPRPTLFRPVCVAVKKQVYRAYLYVPRFDLATIAALSPYDPENGTEGGEPGPALPPSPPYPHGDKAGNRAANVSYGGDAFSGDKVAGNKNIH</sequence>
<reference evidence="2 3" key="1">
    <citation type="submission" date="2016-10" db="EMBL/GenBank/DDBJ databases">
        <authorList>
            <person name="de Groot N.N."/>
        </authorList>
    </citation>
    <scope>NUCLEOTIDE SEQUENCE [LARGE SCALE GENOMIC DNA]</scope>
    <source>
        <strain evidence="2 3">DSM 43067</strain>
    </source>
</reference>
<organism evidence="2 3">
    <name type="scientific">Actinomadura madurae</name>
    <dbReference type="NCBI Taxonomy" id="1993"/>
    <lineage>
        <taxon>Bacteria</taxon>
        <taxon>Bacillati</taxon>
        <taxon>Actinomycetota</taxon>
        <taxon>Actinomycetes</taxon>
        <taxon>Streptosporangiales</taxon>
        <taxon>Thermomonosporaceae</taxon>
        <taxon>Actinomadura</taxon>
    </lineage>
</organism>
<feature type="region of interest" description="Disordered" evidence="1">
    <location>
        <begin position="206"/>
        <end position="257"/>
    </location>
</feature>
<accession>A0A1I5AUM9</accession>
<feature type="compositionally biased region" description="Pro residues" evidence="1">
    <location>
        <begin position="217"/>
        <end position="226"/>
    </location>
</feature>
<evidence type="ECO:0000256" key="1">
    <source>
        <dbReference type="SAM" id="MobiDB-lite"/>
    </source>
</evidence>
<protein>
    <recommendedName>
        <fullName evidence="4">Guanylate cyclase domain-containing protein</fullName>
    </recommendedName>
</protein>
<evidence type="ECO:0000313" key="3">
    <source>
        <dbReference type="Proteomes" id="UP000183413"/>
    </source>
</evidence>